<evidence type="ECO:0000313" key="2">
    <source>
        <dbReference type="Proteomes" id="UP001206126"/>
    </source>
</evidence>
<name>A0ABT2D7T3_9BURK</name>
<dbReference type="RefSeq" id="WP_258821139.1">
    <property type="nucleotide sequence ID" value="NZ_JANUHB010000001.1"/>
</dbReference>
<dbReference type="EMBL" id="JANUHB010000001">
    <property type="protein sequence ID" value="MCS0807370.1"/>
    <property type="molecule type" value="Genomic_DNA"/>
</dbReference>
<protein>
    <submittedName>
        <fullName evidence="1">Biliverdin-producing heme oxygenase</fullName>
    </submittedName>
</protein>
<dbReference type="CDD" id="cd19166">
    <property type="entry name" value="HemeO-bac"/>
    <property type="match status" value="1"/>
</dbReference>
<gene>
    <name evidence="1" type="ORF">NX774_05460</name>
</gene>
<accession>A0ABT2D7T3</accession>
<keyword evidence="2" id="KW-1185">Reference proteome</keyword>
<dbReference type="InterPro" id="IPR016084">
    <property type="entry name" value="Haem_Oase-like_multi-hlx"/>
</dbReference>
<organism evidence="1 2">
    <name type="scientific">Massilia agilis</name>
    <dbReference type="NCBI Taxonomy" id="1811226"/>
    <lineage>
        <taxon>Bacteria</taxon>
        <taxon>Pseudomonadati</taxon>
        <taxon>Pseudomonadota</taxon>
        <taxon>Betaproteobacteria</taxon>
        <taxon>Burkholderiales</taxon>
        <taxon>Oxalobacteraceae</taxon>
        <taxon>Telluria group</taxon>
        <taxon>Massilia</taxon>
    </lineage>
</organism>
<reference evidence="1 2" key="1">
    <citation type="submission" date="2022-08" db="EMBL/GenBank/DDBJ databases">
        <title>Reclassification of Massilia species as members of the genera Telluria, Duganella, Pseudoduganella, Mokoshia gen. nov. and Zemynaea gen. nov. using orthogonal and non-orthogonal genome-based approaches.</title>
        <authorList>
            <person name="Bowman J.P."/>
        </authorList>
    </citation>
    <scope>NUCLEOTIDE SEQUENCE [LARGE SCALE GENOMIC DNA]</scope>
    <source>
        <strain evidence="1 2">JCM 31605</strain>
    </source>
</reference>
<sequence length="200" mass="20782">MNSTNRGAGDADVLAALRQATASRHAALDAGLPLSAEAASLADYVSHLILLRDWLAPLQAWLAGGDAGLPGADRLALIAADLSHPSLHGLVPPGAQPGGRQWPALASAAYRWGVCYVIEGSQLGGTVLYQRLRERLAPHPLSYLRGAPEGPGPRWRAFLQALRENVRSGAEIGEACAGACDAFDAMLALAFAEASADSVV</sequence>
<dbReference type="Proteomes" id="UP001206126">
    <property type="component" value="Unassembled WGS sequence"/>
</dbReference>
<dbReference type="SUPFAM" id="SSF48613">
    <property type="entry name" value="Heme oxygenase-like"/>
    <property type="match status" value="1"/>
</dbReference>
<proteinExistence type="predicted"/>
<comment type="caution">
    <text evidence="1">The sequence shown here is derived from an EMBL/GenBank/DDBJ whole genome shotgun (WGS) entry which is preliminary data.</text>
</comment>
<dbReference type="Gene3D" id="1.20.910.10">
    <property type="entry name" value="Heme oxygenase-like"/>
    <property type="match status" value="1"/>
</dbReference>
<evidence type="ECO:0000313" key="1">
    <source>
        <dbReference type="EMBL" id="MCS0807370.1"/>
    </source>
</evidence>